<dbReference type="AlphaFoldDB" id="A0A5B8MV60"/>
<keyword evidence="1" id="KW-0677">Repeat</keyword>
<reference evidence="6 7" key="1">
    <citation type="submission" date="2018-07" db="EMBL/GenBank/DDBJ databases">
        <title>The complete nuclear genome of the prasinophyte Chloropicon primus (CCMP1205).</title>
        <authorList>
            <person name="Pombert J.-F."/>
            <person name="Otis C."/>
            <person name="Turmel M."/>
            <person name="Lemieux C."/>
        </authorList>
    </citation>
    <scope>NUCLEOTIDE SEQUENCE [LARGE SCALE GENOMIC DNA]</scope>
    <source>
        <strain evidence="6 7">CCMP1205</strain>
    </source>
</reference>
<dbReference type="PROSITE" id="PS50076">
    <property type="entry name" value="DNAJ_2"/>
    <property type="match status" value="1"/>
</dbReference>
<sequence length="537" mass="61094">MLRCRSVALVVAFLVLVSARAGPCWCQEEVEQCGQGDAEGQGAGSGEAVPDGEGDGKLDLGDMFKKGDALLVRKAYGEAIAVYKAILKEAPRSEMALIKRSAAYVKAKKVDEAMRDLDAAISTSAKSKQALLKRAQLRRSLCELEEAREDVEAVLQLKENHKTALKERDLLETLRLNLVALDKLFEVKGQKLDENSVEMSKQYFDNIFRDTAFCTKAQVMQARVNQMQRDWPEVIRYTNEVLKYRRSHKESLMMRADAHYQEGMLDACKQTIAQIFRTFPEDKEAGDLYKLVKKVGKLKAKADKLAQENKLRQSLAEYKKLAELEDLNNREIETSTIRILCTSYHQVEKWSSAVEWCSKGLSMIGEDDVALLAARAESYLRLDQLDEAENEARRILNIQQNNQKAHSIIQQVQKMRKMASRKNYYKILEVPKEAEEADIKKAYKKLARKWHPDKNPTNREEAEKMFQDVAEAYEVLTDPEKKQLYDLGEDPNDPNARARSNFGFQHGGGFGGGQQFHFHQNPFQGGGGRQHFHFQYG</sequence>
<accession>A0A5B8MV60</accession>
<gene>
    <name evidence="6" type="ORF">A3770_13p69810</name>
</gene>
<dbReference type="STRING" id="1764295.A0A5B8MV60"/>
<dbReference type="CDD" id="cd06257">
    <property type="entry name" value="DnaJ"/>
    <property type="match status" value="1"/>
</dbReference>
<organism evidence="6 7">
    <name type="scientific">Chloropicon primus</name>
    <dbReference type="NCBI Taxonomy" id="1764295"/>
    <lineage>
        <taxon>Eukaryota</taxon>
        <taxon>Viridiplantae</taxon>
        <taxon>Chlorophyta</taxon>
        <taxon>Chloropicophyceae</taxon>
        <taxon>Chloropicales</taxon>
        <taxon>Chloropicaceae</taxon>
        <taxon>Chloropicon</taxon>
    </lineage>
</organism>
<dbReference type="SMART" id="SM00028">
    <property type="entry name" value="TPR"/>
    <property type="match status" value="6"/>
</dbReference>
<keyword evidence="7" id="KW-1185">Reference proteome</keyword>
<evidence type="ECO:0000256" key="1">
    <source>
        <dbReference type="ARBA" id="ARBA00022737"/>
    </source>
</evidence>
<dbReference type="SUPFAM" id="SSF46565">
    <property type="entry name" value="Chaperone J-domain"/>
    <property type="match status" value="1"/>
</dbReference>
<dbReference type="InterPro" id="IPR036869">
    <property type="entry name" value="J_dom_sf"/>
</dbReference>
<keyword evidence="3" id="KW-0175">Coiled coil</keyword>
<dbReference type="InterPro" id="IPR011990">
    <property type="entry name" value="TPR-like_helical_dom_sf"/>
</dbReference>
<evidence type="ECO:0000256" key="2">
    <source>
        <dbReference type="ARBA" id="ARBA00022803"/>
    </source>
</evidence>
<dbReference type="SUPFAM" id="SSF48452">
    <property type="entry name" value="TPR-like"/>
    <property type="match status" value="3"/>
</dbReference>
<name>A0A5B8MV60_9CHLO</name>
<evidence type="ECO:0000313" key="6">
    <source>
        <dbReference type="EMBL" id="QDZ24463.1"/>
    </source>
</evidence>
<evidence type="ECO:0000259" key="5">
    <source>
        <dbReference type="PROSITE" id="PS50076"/>
    </source>
</evidence>
<feature type="chain" id="PRO_5023082337" evidence="4">
    <location>
        <begin position="27"/>
        <end position="537"/>
    </location>
</feature>
<dbReference type="InterPro" id="IPR001623">
    <property type="entry name" value="DnaJ_domain"/>
</dbReference>
<keyword evidence="4" id="KW-0732">Signal</keyword>
<dbReference type="InterPro" id="IPR019734">
    <property type="entry name" value="TPR_rpt"/>
</dbReference>
<protein>
    <submittedName>
        <fullName evidence="6">DnaJ-like protein</fullName>
    </submittedName>
</protein>
<dbReference type="Gene3D" id="1.25.40.10">
    <property type="entry name" value="Tetratricopeptide repeat domain"/>
    <property type="match status" value="1"/>
</dbReference>
<dbReference type="PANTHER" id="PTHR45188">
    <property type="entry name" value="DNAJ PROTEIN P58IPK HOMOLOG"/>
    <property type="match status" value="1"/>
</dbReference>
<feature type="coiled-coil region" evidence="3">
    <location>
        <begin position="137"/>
        <end position="164"/>
    </location>
</feature>
<dbReference type="PRINTS" id="PR00625">
    <property type="entry name" value="JDOMAIN"/>
</dbReference>
<dbReference type="OrthoDB" id="10250354at2759"/>
<evidence type="ECO:0000256" key="3">
    <source>
        <dbReference type="SAM" id="Coils"/>
    </source>
</evidence>
<proteinExistence type="predicted"/>
<dbReference type="SMART" id="SM00271">
    <property type="entry name" value="DnaJ"/>
    <property type="match status" value="1"/>
</dbReference>
<evidence type="ECO:0000256" key="4">
    <source>
        <dbReference type="SAM" id="SignalP"/>
    </source>
</evidence>
<dbReference type="Pfam" id="PF00226">
    <property type="entry name" value="DnaJ"/>
    <property type="match status" value="1"/>
</dbReference>
<dbReference type="Proteomes" id="UP000316726">
    <property type="component" value="Chromosome 13"/>
</dbReference>
<dbReference type="InterPro" id="IPR018253">
    <property type="entry name" value="DnaJ_domain_CS"/>
</dbReference>
<feature type="signal peptide" evidence="4">
    <location>
        <begin position="1"/>
        <end position="26"/>
    </location>
</feature>
<dbReference type="PANTHER" id="PTHR45188:SF2">
    <property type="entry name" value="DNAJ HOMOLOG SUBFAMILY C MEMBER 7"/>
    <property type="match status" value="1"/>
</dbReference>
<evidence type="ECO:0000313" key="7">
    <source>
        <dbReference type="Proteomes" id="UP000316726"/>
    </source>
</evidence>
<dbReference type="PROSITE" id="PS00636">
    <property type="entry name" value="DNAJ_1"/>
    <property type="match status" value="1"/>
</dbReference>
<keyword evidence="2" id="KW-0802">TPR repeat</keyword>
<dbReference type="EMBL" id="CP031046">
    <property type="protein sequence ID" value="QDZ24463.1"/>
    <property type="molecule type" value="Genomic_DNA"/>
</dbReference>
<dbReference type="Gene3D" id="1.10.287.110">
    <property type="entry name" value="DnaJ domain"/>
    <property type="match status" value="1"/>
</dbReference>
<feature type="domain" description="J" evidence="5">
    <location>
        <begin position="423"/>
        <end position="489"/>
    </location>
</feature>